<dbReference type="PANTHER" id="PTHR43742">
    <property type="entry name" value="TRIMETHYLAMINE-N-OXIDE REDUCTASE"/>
    <property type="match status" value="1"/>
</dbReference>
<sequence>MSAPETAIVVPVEPPQADALAVTDAPQAPAVYADQPQNVLAVISTLAANPNVDPNVVAKYLELYERLDARRCEQAYKEALARLQAKLPQITRDGVIDMGTKGRIKYAKLENIDITIRPMLAEEGFSFSFGSDSADGKLYNISGKLSHREGHSEEFHIHLPIVLGPGRNAVQAVAWTLTYARRQLIKMALNVVEKDEDVDGGDLEKLGGEQLKDLKSFMEEVAADEGHPLGMICRRGHHAPEITYSEHRLRHPQRRVGPKGTHEFEPTSWDDAYEQIVEQLEQIKAASGPEAV</sequence>
<evidence type="ECO:0000313" key="3">
    <source>
        <dbReference type="EMBL" id="KKL14024.1"/>
    </source>
</evidence>
<feature type="non-terminal residue" evidence="3">
    <location>
        <position position="292"/>
    </location>
</feature>
<organism evidence="3">
    <name type="scientific">marine sediment metagenome</name>
    <dbReference type="NCBI Taxonomy" id="412755"/>
    <lineage>
        <taxon>unclassified sequences</taxon>
        <taxon>metagenomes</taxon>
        <taxon>ecological metagenomes</taxon>
    </lineage>
</organism>
<protein>
    <submittedName>
        <fullName evidence="3">Uncharacterized protein</fullName>
    </submittedName>
</protein>
<dbReference type="PANTHER" id="PTHR43742:SF6">
    <property type="entry name" value="OXIDOREDUCTASE YYAE-RELATED"/>
    <property type="match status" value="1"/>
</dbReference>
<dbReference type="AlphaFoldDB" id="A0A0F9AWQ7"/>
<keyword evidence="2" id="KW-0411">Iron-sulfur</keyword>
<proteinExistence type="predicted"/>
<comment type="caution">
    <text evidence="3">The sequence shown here is derived from an EMBL/GenBank/DDBJ whole genome shotgun (WGS) entry which is preliminary data.</text>
</comment>
<dbReference type="EMBL" id="LAZR01040624">
    <property type="protein sequence ID" value="KKL14024.1"/>
    <property type="molecule type" value="Genomic_DNA"/>
</dbReference>
<keyword evidence="2" id="KW-0479">Metal-binding</keyword>
<reference evidence="3" key="1">
    <citation type="journal article" date="2015" name="Nature">
        <title>Complex archaea that bridge the gap between prokaryotes and eukaryotes.</title>
        <authorList>
            <person name="Spang A."/>
            <person name="Saw J.H."/>
            <person name="Jorgensen S.L."/>
            <person name="Zaremba-Niedzwiedzka K."/>
            <person name="Martijn J."/>
            <person name="Lind A.E."/>
            <person name="van Eijk R."/>
            <person name="Schleper C."/>
            <person name="Guy L."/>
            <person name="Ettema T.J."/>
        </authorList>
    </citation>
    <scope>NUCLEOTIDE SEQUENCE</scope>
</reference>
<dbReference type="InterPro" id="IPR007499">
    <property type="entry name" value="ERF_bacteria_virus"/>
</dbReference>
<dbReference type="GO" id="GO:0051536">
    <property type="term" value="F:iron-sulfur cluster binding"/>
    <property type="evidence" value="ECO:0007669"/>
    <property type="project" value="UniProtKB-KW"/>
</dbReference>
<dbReference type="Pfam" id="PF04404">
    <property type="entry name" value="ERF"/>
    <property type="match status" value="1"/>
</dbReference>
<evidence type="ECO:0000256" key="1">
    <source>
        <dbReference type="ARBA" id="ARBA00023004"/>
    </source>
</evidence>
<dbReference type="InterPro" id="IPR050612">
    <property type="entry name" value="Prok_Mopterin_Oxidored"/>
</dbReference>
<evidence type="ECO:0000256" key="2">
    <source>
        <dbReference type="ARBA" id="ARBA00023014"/>
    </source>
</evidence>
<keyword evidence="1" id="KW-0408">Iron</keyword>
<gene>
    <name evidence="3" type="ORF">LCGC14_2519870</name>
</gene>
<dbReference type="Gene3D" id="3.40.50.740">
    <property type="match status" value="1"/>
</dbReference>
<dbReference type="SUPFAM" id="SSF53706">
    <property type="entry name" value="Formate dehydrogenase/DMSO reductase, domains 1-3"/>
    <property type="match status" value="1"/>
</dbReference>
<accession>A0A0F9AWQ7</accession>
<name>A0A0F9AWQ7_9ZZZZ</name>